<dbReference type="Proteomes" id="UP000652761">
    <property type="component" value="Unassembled WGS sequence"/>
</dbReference>
<dbReference type="AlphaFoldDB" id="A0A843TML7"/>
<dbReference type="EC" id="2.4.1.-" evidence="4"/>
<name>A0A843TML7_COLES</name>
<comment type="pathway">
    <text evidence="1 4">Glycan metabolism; pectin biosynthesis.</text>
</comment>
<evidence type="ECO:0000256" key="3">
    <source>
        <dbReference type="ARBA" id="ARBA00022676"/>
    </source>
</evidence>
<evidence type="ECO:0000256" key="2">
    <source>
        <dbReference type="ARBA" id="ARBA00006351"/>
    </source>
</evidence>
<feature type="transmembrane region" description="Helical" evidence="4">
    <location>
        <begin position="39"/>
        <end position="61"/>
    </location>
</feature>
<dbReference type="GO" id="GO:0045489">
    <property type="term" value="P:pectin biosynthetic process"/>
    <property type="evidence" value="ECO:0007669"/>
    <property type="project" value="UniProtKB-UniPathway"/>
</dbReference>
<keyword evidence="6" id="KW-1185">Reference proteome</keyword>
<keyword evidence="4" id="KW-0812">Transmembrane</keyword>
<evidence type="ECO:0000313" key="6">
    <source>
        <dbReference type="Proteomes" id="UP000652761"/>
    </source>
</evidence>
<comment type="subcellular location">
    <subcellularLocation>
        <location evidence="4">Golgi apparatus membrane</location>
        <topology evidence="4">Single-pass type II membrane protein</topology>
    </subcellularLocation>
</comment>
<keyword evidence="4" id="KW-0472">Membrane</keyword>
<dbReference type="EMBL" id="NMUH01000146">
    <property type="protein sequence ID" value="MQL72928.1"/>
    <property type="molecule type" value="Genomic_DNA"/>
</dbReference>
<keyword evidence="4" id="KW-0333">Golgi apparatus</keyword>
<dbReference type="InterPro" id="IPR002495">
    <property type="entry name" value="Glyco_trans_8"/>
</dbReference>
<dbReference type="PANTHER" id="PTHR32116">
    <property type="entry name" value="GALACTURONOSYLTRANSFERASE 4-RELATED"/>
    <property type="match status" value="1"/>
</dbReference>
<gene>
    <name evidence="5" type="ORF">Taro_005250</name>
</gene>
<keyword evidence="4" id="KW-1133">Transmembrane helix</keyword>
<comment type="caution">
    <text evidence="5">The sequence shown here is derived from an EMBL/GenBank/DDBJ whole genome shotgun (WGS) entry which is preliminary data.</text>
</comment>
<dbReference type="SUPFAM" id="SSF53448">
    <property type="entry name" value="Nucleotide-diphospho-sugar transferases"/>
    <property type="match status" value="1"/>
</dbReference>
<dbReference type="GO" id="GO:0047262">
    <property type="term" value="F:polygalacturonate 4-alpha-galacturonosyltransferase activity"/>
    <property type="evidence" value="ECO:0007669"/>
    <property type="project" value="InterPro"/>
</dbReference>
<reference evidence="5" key="1">
    <citation type="submission" date="2017-07" db="EMBL/GenBank/DDBJ databases">
        <title>Taro Niue Genome Assembly and Annotation.</title>
        <authorList>
            <person name="Atibalentja N."/>
            <person name="Keating K."/>
            <person name="Fields C.J."/>
        </authorList>
    </citation>
    <scope>NUCLEOTIDE SEQUENCE</scope>
    <source>
        <strain evidence="5">Niue_2</strain>
        <tissue evidence="5">Leaf</tissue>
    </source>
</reference>
<dbReference type="GO" id="GO:0071555">
    <property type="term" value="P:cell wall organization"/>
    <property type="evidence" value="ECO:0007669"/>
    <property type="project" value="UniProtKB-KW"/>
</dbReference>
<evidence type="ECO:0000256" key="1">
    <source>
        <dbReference type="ARBA" id="ARBA00004877"/>
    </source>
</evidence>
<dbReference type="Pfam" id="PF01501">
    <property type="entry name" value="Glyco_transf_8"/>
    <property type="match status" value="1"/>
</dbReference>
<dbReference type="PANTHER" id="PTHR32116:SF30">
    <property type="entry name" value="GALACTURONOSYLTRANSFERASE 15-RELATED"/>
    <property type="match status" value="1"/>
</dbReference>
<dbReference type="InterPro" id="IPR029044">
    <property type="entry name" value="Nucleotide-diphossugar_trans"/>
</dbReference>
<evidence type="ECO:0000313" key="5">
    <source>
        <dbReference type="EMBL" id="MQL72928.1"/>
    </source>
</evidence>
<dbReference type="UniPathway" id="UPA00845"/>
<keyword evidence="3 4" id="KW-0808">Transferase</keyword>
<dbReference type="Gene3D" id="3.90.550.10">
    <property type="entry name" value="Spore Coat Polysaccharide Biosynthesis Protein SpsA, Chain A"/>
    <property type="match status" value="1"/>
</dbReference>
<evidence type="ECO:0000256" key="4">
    <source>
        <dbReference type="RuleBase" id="RU362027"/>
    </source>
</evidence>
<dbReference type="OrthoDB" id="411524at2759"/>
<keyword evidence="3 4" id="KW-0328">Glycosyltransferase</keyword>
<comment type="similarity">
    <text evidence="2 4">Belongs to the glycosyltransferase 8 family.</text>
</comment>
<organism evidence="5 6">
    <name type="scientific">Colocasia esculenta</name>
    <name type="common">Wild taro</name>
    <name type="synonym">Arum esculentum</name>
    <dbReference type="NCBI Taxonomy" id="4460"/>
    <lineage>
        <taxon>Eukaryota</taxon>
        <taxon>Viridiplantae</taxon>
        <taxon>Streptophyta</taxon>
        <taxon>Embryophyta</taxon>
        <taxon>Tracheophyta</taxon>
        <taxon>Spermatophyta</taxon>
        <taxon>Magnoliopsida</taxon>
        <taxon>Liliopsida</taxon>
        <taxon>Araceae</taxon>
        <taxon>Aroideae</taxon>
        <taxon>Colocasieae</taxon>
        <taxon>Colocasia</taxon>
    </lineage>
</organism>
<protein>
    <recommendedName>
        <fullName evidence="4">Hexosyltransferase</fullName>
        <ecNumber evidence="4">2.4.1.-</ecNumber>
    </recommendedName>
</protein>
<keyword evidence="4" id="KW-0961">Cell wall biogenesis/degradation</keyword>
<dbReference type="GO" id="GO:0000139">
    <property type="term" value="C:Golgi membrane"/>
    <property type="evidence" value="ECO:0007669"/>
    <property type="project" value="UniProtKB-SubCell"/>
</dbReference>
<sequence>MRLCMVERRVISCGTGEVVKVKGHQQQQQQHRRVSCRSVLVAVLVLGVVFLSLLSLGGAAICRSMNCLWWRYGRGTFGGSSSQELMNELKLGLLEVEKVDMELKLLETAPQSFGDLVADMSSDPHQDIKAFALKIKAMMLLLEQILNVRHSIELARLRESVSRHLASIDIPKSMHCLSLILLEEYYRNALARSPLPPPEYVSHLNNHSFVHLALLTDNVLAAAVVVSSTIKSSANPENLVFHIIADKKSYATMHSWFALNPAFSAVVEVKGLHQLEWPSHVSASIMETVKIHQITWDHSYHGTSNDKYQRLEALRPSSQSLLNHLIIHLPELFPELDKIIFLHDDVVVCRDLSPLWDLDLKGKVNGAVRTAEGKGDYCIGETFGDYLNFSNMKVSIQFDRHQCAWKDGMNIFDLNAWRRSNISETYLHWLKLNHESGFAFWRLGSSMPPALIAFEGHTYSIPPSWHLWGLGHRPPEDDELLRSSAVLHFSGPAKPWLQIGFPVLRNLWHAHVNQSNEFVKSCRDPE</sequence>
<dbReference type="InterPro" id="IPR029993">
    <property type="entry name" value="GAUT"/>
</dbReference>
<proteinExistence type="inferred from homology"/>
<accession>A0A843TML7</accession>